<dbReference type="PROSITE" id="PS01186">
    <property type="entry name" value="EGF_2"/>
    <property type="match status" value="1"/>
</dbReference>
<sequence length="404" mass="43329">MPSILSVEARWRAPGLIVIQSQDVVALGEWQTVTFTRRGSEGALIFKGHTTTTPATNSRNTLLNVHSEVFLGGAPDLSEVPSGVAPSGSLVPFRGCIREVLINDHDYDLSAPGGEIVRGAGLEDCDGTACGRHVCLNGGTCTPVGDTFVCDCQEEYTGARCQLSKACLDNSCINGAICVPSTTYRFKKKKRRSRQISDSYQCLCPPGFVGKRCETESETTAVYFSGQSFAVVNPGPFGNPVPNIDSLALNFSTKALQGLLLWRGEIDVPGEDYLGVGIIGGQIKVIWYLGGGSFGQLMTSGLPVSDGMWHSLVVSRIDAVITVFLDGRAQKSRAPGSYVQLNDPKGLLHVGGFPTGVSITSGTEGHFQRSFIGCIKDLIVHQSFSPVRFFSLKQGRDLQPCRTE</sequence>
<dbReference type="EMBL" id="JAXCGZ010017636">
    <property type="protein sequence ID" value="KAK7067857.1"/>
    <property type="molecule type" value="Genomic_DNA"/>
</dbReference>
<feature type="domain" description="Laminin G" evidence="4">
    <location>
        <begin position="1"/>
        <end position="125"/>
    </location>
</feature>
<dbReference type="InterPro" id="IPR050372">
    <property type="entry name" value="Neurexin-related_CASP"/>
</dbReference>
<dbReference type="InterPro" id="IPR000742">
    <property type="entry name" value="EGF"/>
</dbReference>
<feature type="domain" description="Laminin G" evidence="4">
    <location>
        <begin position="219"/>
        <end position="401"/>
    </location>
</feature>
<feature type="domain" description="EGF-like" evidence="5">
    <location>
        <begin position="126"/>
        <end position="162"/>
    </location>
</feature>
<dbReference type="Pfam" id="PF02210">
    <property type="entry name" value="Laminin_G_2"/>
    <property type="match status" value="1"/>
</dbReference>
<keyword evidence="7" id="KW-1185">Reference proteome</keyword>
<evidence type="ECO:0000313" key="7">
    <source>
        <dbReference type="Proteomes" id="UP001381693"/>
    </source>
</evidence>
<dbReference type="PANTHER" id="PTHR15036">
    <property type="entry name" value="PIKACHURIN-LIKE PROTEIN"/>
    <property type="match status" value="1"/>
</dbReference>
<reference evidence="6 7" key="1">
    <citation type="submission" date="2023-11" db="EMBL/GenBank/DDBJ databases">
        <title>Halocaridina rubra genome assembly.</title>
        <authorList>
            <person name="Smith C."/>
        </authorList>
    </citation>
    <scope>NUCLEOTIDE SEQUENCE [LARGE SCALE GENOMIC DNA]</scope>
    <source>
        <strain evidence="6">EP-1</strain>
        <tissue evidence="6">Whole</tissue>
    </source>
</reference>
<evidence type="ECO:0000259" key="4">
    <source>
        <dbReference type="PROSITE" id="PS50025"/>
    </source>
</evidence>
<keyword evidence="2" id="KW-0245">EGF-like domain</keyword>
<evidence type="ECO:0000313" key="6">
    <source>
        <dbReference type="EMBL" id="KAK7067857.1"/>
    </source>
</evidence>
<dbReference type="Gene3D" id="2.10.25.10">
    <property type="entry name" value="Laminin"/>
    <property type="match status" value="2"/>
</dbReference>
<proteinExistence type="predicted"/>
<dbReference type="SUPFAM" id="SSF57196">
    <property type="entry name" value="EGF/Laminin"/>
    <property type="match status" value="1"/>
</dbReference>
<dbReference type="Proteomes" id="UP001381693">
    <property type="component" value="Unassembled WGS sequence"/>
</dbReference>
<comment type="caution">
    <text evidence="6">The sequence shown here is derived from an EMBL/GenBank/DDBJ whole genome shotgun (WGS) entry which is preliminary data.</text>
</comment>
<name>A0AAN8WKG6_HALRR</name>
<protein>
    <submittedName>
        <fullName evidence="6">Uncharacterized protein</fullName>
    </submittedName>
</protein>
<evidence type="ECO:0000256" key="2">
    <source>
        <dbReference type="PROSITE-ProRule" id="PRU00076"/>
    </source>
</evidence>
<dbReference type="SMART" id="SM00282">
    <property type="entry name" value="LamG"/>
    <property type="match status" value="2"/>
</dbReference>
<dbReference type="CDD" id="cd00054">
    <property type="entry name" value="EGF_CA"/>
    <property type="match status" value="2"/>
</dbReference>
<accession>A0AAN8WKG6</accession>
<keyword evidence="1 2" id="KW-1015">Disulfide bond</keyword>
<dbReference type="AlphaFoldDB" id="A0AAN8WKG6"/>
<feature type="domain" description="EGF-like" evidence="5">
    <location>
        <begin position="163"/>
        <end position="214"/>
    </location>
</feature>
<organism evidence="6 7">
    <name type="scientific">Halocaridina rubra</name>
    <name type="common">Hawaiian red shrimp</name>
    <dbReference type="NCBI Taxonomy" id="373956"/>
    <lineage>
        <taxon>Eukaryota</taxon>
        <taxon>Metazoa</taxon>
        <taxon>Ecdysozoa</taxon>
        <taxon>Arthropoda</taxon>
        <taxon>Crustacea</taxon>
        <taxon>Multicrustacea</taxon>
        <taxon>Malacostraca</taxon>
        <taxon>Eumalacostraca</taxon>
        <taxon>Eucarida</taxon>
        <taxon>Decapoda</taxon>
        <taxon>Pleocyemata</taxon>
        <taxon>Caridea</taxon>
        <taxon>Atyoidea</taxon>
        <taxon>Atyidae</taxon>
        <taxon>Halocaridina</taxon>
    </lineage>
</organism>
<dbReference type="InterPro" id="IPR013320">
    <property type="entry name" value="ConA-like_dom_sf"/>
</dbReference>
<dbReference type="PROSITE" id="PS50026">
    <property type="entry name" value="EGF_3"/>
    <property type="match status" value="2"/>
</dbReference>
<dbReference type="Gene3D" id="2.60.120.200">
    <property type="match status" value="2"/>
</dbReference>
<feature type="disulfide bond" evidence="3">
    <location>
        <begin position="374"/>
        <end position="401"/>
    </location>
</feature>
<dbReference type="SMART" id="SM00181">
    <property type="entry name" value="EGF"/>
    <property type="match status" value="2"/>
</dbReference>
<evidence type="ECO:0000256" key="1">
    <source>
        <dbReference type="ARBA" id="ARBA00023157"/>
    </source>
</evidence>
<comment type="caution">
    <text evidence="2">Lacks conserved residue(s) required for the propagation of feature annotation.</text>
</comment>
<evidence type="ECO:0000256" key="3">
    <source>
        <dbReference type="PROSITE-ProRule" id="PRU00122"/>
    </source>
</evidence>
<dbReference type="PANTHER" id="PTHR15036:SF93">
    <property type="entry name" value="EYS PROTEIN"/>
    <property type="match status" value="1"/>
</dbReference>
<feature type="disulfide bond" evidence="2">
    <location>
        <begin position="204"/>
        <end position="213"/>
    </location>
</feature>
<evidence type="ECO:0000259" key="5">
    <source>
        <dbReference type="PROSITE" id="PS50026"/>
    </source>
</evidence>
<dbReference type="Pfam" id="PF00054">
    <property type="entry name" value="Laminin_G_1"/>
    <property type="match status" value="1"/>
</dbReference>
<gene>
    <name evidence="6" type="ORF">SK128_010502</name>
</gene>
<dbReference type="PROSITE" id="PS00022">
    <property type="entry name" value="EGF_1"/>
    <property type="match status" value="2"/>
</dbReference>
<dbReference type="InterPro" id="IPR001791">
    <property type="entry name" value="Laminin_G"/>
</dbReference>
<dbReference type="CDD" id="cd00110">
    <property type="entry name" value="LamG"/>
    <property type="match status" value="2"/>
</dbReference>
<feature type="disulfide bond" evidence="2">
    <location>
        <begin position="152"/>
        <end position="161"/>
    </location>
</feature>
<dbReference type="Pfam" id="PF00008">
    <property type="entry name" value="EGF"/>
    <property type="match status" value="2"/>
</dbReference>
<dbReference type="SUPFAM" id="SSF49899">
    <property type="entry name" value="Concanavalin A-like lectins/glucanases"/>
    <property type="match status" value="2"/>
</dbReference>
<dbReference type="PROSITE" id="PS50025">
    <property type="entry name" value="LAM_G_DOMAIN"/>
    <property type="match status" value="2"/>
</dbReference>